<dbReference type="RefSeq" id="WP_017711633.1">
    <property type="nucleotide sequence ID" value="NZ_KB235933.1"/>
</dbReference>
<dbReference type="InterPro" id="IPR052037">
    <property type="entry name" value="LPS_export_LptA"/>
</dbReference>
<dbReference type="GO" id="GO:0009279">
    <property type="term" value="C:cell outer membrane"/>
    <property type="evidence" value="ECO:0007669"/>
    <property type="project" value="TreeGrafter"/>
</dbReference>
<protein>
    <submittedName>
        <fullName evidence="5">Organic solvent tolerance protein OstA</fullName>
    </submittedName>
</protein>
<dbReference type="PANTHER" id="PTHR36504">
    <property type="entry name" value="LIPOPOLYSACCHARIDE EXPORT SYSTEM PROTEIN LPTA"/>
    <property type="match status" value="1"/>
</dbReference>
<feature type="region of interest" description="Disordered" evidence="2">
    <location>
        <begin position="136"/>
        <end position="158"/>
    </location>
</feature>
<dbReference type="eggNOG" id="COG1452">
    <property type="taxonomic scope" value="Bacteria"/>
</dbReference>
<dbReference type="Pfam" id="PF03968">
    <property type="entry name" value="LptD_N"/>
    <property type="match status" value="1"/>
</dbReference>
<dbReference type="STRING" id="317619.GCA_000332315_01031"/>
<dbReference type="GO" id="GO:0030288">
    <property type="term" value="C:outer membrane-bounded periplasmic space"/>
    <property type="evidence" value="ECO:0007669"/>
    <property type="project" value="TreeGrafter"/>
</dbReference>
<dbReference type="InterPro" id="IPR005653">
    <property type="entry name" value="OstA-like_N"/>
</dbReference>
<evidence type="ECO:0000256" key="1">
    <source>
        <dbReference type="ARBA" id="ARBA00022729"/>
    </source>
</evidence>
<dbReference type="PANTHER" id="PTHR36504:SF1">
    <property type="entry name" value="LIPOPOLYSACCHARIDE EXPORT SYSTEM PROTEIN LPTA"/>
    <property type="match status" value="1"/>
</dbReference>
<evidence type="ECO:0000256" key="2">
    <source>
        <dbReference type="SAM" id="MobiDB-lite"/>
    </source>
</evidence>
<comment type="caution">
    <text evidence="5">The sequence shown here is derived from an EMBL/GenBank/DDBJ whole genome shotgun (WGS) entry which is preliminary data.</text>
</comment>
<feature type="domain" description="Organic solvent tolerance-like N-terminal" evidence="4">
    <location>
        <begin position="69"/>
        <end position="115"/>
    </location>
</feature>
<dbReference type="EMBL" id="AJTX02000004">
    <property type="protein sequence ID" value="KKJ00261.1"/>
    <property type="molecule type" value="Genomic_DNA"/>
</dbReference>
<dbReference type="Proteomes" id="UP000034681">
    <property type="component" value="Unassembled WGS sequence"/>
</dbReference>
<reference evidence="5" key="1">
    <citation type="submission" date="2012-04" db="EMBL/GenBank/DDBJ databases">
        <authorList>
            <person name="Borisov I.G."/>
            <person name="Ivanikova N.V."/>
            <person name="Pinevich A.V."/>
        </authorList>
    </citation>
    <scope>NUCLEOTIDE SEQUENCE</scope>
    <source>
        <strain evidence="5">CALU 1027</strain>
    </source>
</reference>
<keyword evidence="6" id="KW-1185">Reference proteome</keyword>
<keyword evidence="1 3" id="KW-0732">Signal</keyword>
<evidence type="ECO:0000313" key="5">
    <source>
        <dbReference type="EMBL" id="KKJ00261.1"/>
    </source>
</evidence>
<gene>
    <name evidence="5" type="ORF">PROH_11270</name>
</gene>
<proteinExistence type="predicted"/>
<evidence type="ECO:0000259" key="4">
    <source>
        <dbReference type="Pfam" id="PF03968"/>
    </source>
</evidence>
<dbReference type="GO" id="GO:0015920">
    <property type="term" value="P:lipopolysaccharide transport"/>
    <property type="evidence" value="ECO:0007669"/>
    <property type="project" value="TreeGrafter"/>
</dbReference>
<evidence type="ECO:0000256" key="3">
    <source>
        <dbReference type="SAM" id="SignalP"/>
    </source>
</evidence>
<organism evidence="5 6">
    <name type="scientific">Prochlorothrix hollandica PCC 9006 = CALU 1027</name>
    <dbReference type="NCBI Taxonomy" id="317619"/>
    <lineage>
        <taxon>Bacteria</taxon>
        <taxon>Bacillati</taxon>
        <taxon>Cyanobacteriota</taxon>
        <taxon>Cyanophyceae</taxon>
        <taxon>Prochlorotrichales</taxon>
        <taxon>Prochlorotrichaceae</taxon>
        <taxon>Prochlorothrix</taxon>
    </lineage>
</organism>
<name>A0A0M2PUS4_PROHO</name>
<dbReference type="AlphaFoldDB" id="A0A0M2PUS4"/>
<dbReference type="GO" id="GO:0017089">
    <property type="term" value="F:glycolipid transfer activity"/>
    <property type="evidence" value="ECO:0007669"/>
    <property type="project" value="TreeGrafter"/>
</dbReference>
<dbReference type="Gene3D" id="2.60.450.10">
    <property type="entry name" value="Lipopolysaccharide (LPS) transport protein A like domain"/>
    <property type="match status" value="1"/>
</dbReference>
<accession>A0A0M2PUS4</accession>
<feature type="signal peptide" evidence="3">
    <location>
        <begin position="1"/>
        <end position="17"/>
    </location>
</feature>
<feature type="chain" id="PRO_5005639523" evidence="3">
    <location>
        <begin position="18"/>
        <end position="158"/>
    </location>
</feature>
<feature type="compositionally biased region" description="Acidic residues" evidence="2">
    <location>
        <begin position="136"/>
        <end position="145"/>
    </location>
</feature>
<sequence>MRVALTTTALVLSTALALTTPLGRLLAQSPGKPAGPGQPITLLSDVQQADAKTGIVTATGNVQIFYPARGITATSAQAQYFSQERRIVLTGNVFVYQEGGNSLRGEVVTYFVDEERMEAFPYSTQQVESVYVIEDAGDGEEDTEESPPAVVETIPDLP</sequence>
<evidence type="ECO:0000313" key="6">
    <source>
        <dbReference type="Proteomes" id="UP000034681"/>
    </source>
</evidence>